<reference evidence="2" key="2">
    <citation type="submission" date="2020-09" db="EMBL/GenBank/DDBJ databases">
        <authorList>
            <person name="Sun Q."/>
            <person name="Ohkuma M."/>
        </authorList>
    </citation>
    <scope>NUCLEOTIDE SEQUENCE</scope>
    <source>
        <strain evidence="2">JCM 4834</strain>
    </source>
</reference>
<proteinExistence type="predicted"/>
<gene>
    <name evidence="2" type="ORF">GCM10010371_33800</name>
</gene>
<evidence type="ECO:0000313" key="3">
    <source>
        <dbReference type="Proteomes" id="UP000634660"/>
    </source>
</evidence>
<name>A0A918QU54_9ACTN</name>
<feature type="region of interest" description="Disordered" evidence="1">
    <location>
        <begin position="1"/>
        <end position="57"/>
    </location>
</feature>
<comment type="caution">
    <text evidence="2">The sequence shown here is derived from an EMBL/GenBank/DDBJ whole genome shotgun (WGS) entry which is preliminary data.</text>
</comment>
<evidence type="ECO:0000256" key="1">
    <source>
        <dbReference type="SAM" id="MobiDB-lite"/>
    </source>
</evidence>
<dbReference type="AlphaFoldDB" id="A0A918QU54"/>
<feature type="compositionally biased region" description="Basic and acidic residues" evidence="1">
    <location>
        <begin position="40"/>
        <end position="51"/>
    </location>
</feature>
<sequence length="57" mass="5812">MPNSLPPPDDAPAATSGPPEAGSGPPQGASPASELLALLDPRRRSEPEKIPGQEPLF</sequence>
<feature type="compositionally biased region" description="Pro residues" evidence="1">
    <location>
        <begin position="1"/>
        <end position="10"/>
    </location>
</feature>
<evidence type="ECO:0000313" key="2">
    <source>
        <dbReference type="EMBL" id="GGZ71030.1"/>
    </source>
</evidence>
<protein>
    <submittedName>
        <fullName evidence="2">Uncharacterized protein</fullName>
    </submittedName>
</protein>
<organism evidence="2 3">
    <name type="scientific">Streptomyces subrutilus</name>
    <dbReference type="NCBI Taxonomy" id="36818"/>
    <lineage>
        <taxon>Bacteria</taxon>
        <taxon>Bacillati</taxon>
        <taxon>Actinomycetota</taxon>
        <taxon>Actinomycetes</taxon>
        <taxon>Kitasatosporales</taxon>
        <taxon>Streptomycetaceae</taxon>
        <taxon>Streptomyces</taxon>
    </lineage>
</organism>
<dbReference type="EMBL" id="BMVX01000011">
    <property type="protein sequence ID" value="GGZ71030.1"/>
    <property type="molecule type" value="Genomic_DNA"/>
</dbReference>
<dbReference type="RefSeq" id="WP_167536904.1">
    <property type="nucleotide sequence ID" value="NZ_BMVX01000011.1"/>
</dbReference>
<accession>A0A918QU54</accession>
<reference evidence="2" key="1">
    <citation type="journal article" date="2014" name="Int. J. Syst. Evol. Microbiol.">
        <title>Complete genome sequence of Corynebacterium casei LMG S-19264T (=DSM 44701T), isolated from a smear-ripened cheese.</title>
        <authorList>
            <consortium name="US DOE Joint Genome Institute (JGI-PGF)"/>
            <person name="Walter F."/>
            <person name="Albersmeier A."/>
            <person name="Kalinowski J."/>
            <person name="Ruckert C."/>
        </authorList>
    </citation>
    <scope>NUCLEOTIDE SEQUENCE</scope>
    <source>
        <strain evidence="2">JCM 4834</strain>
    </source>
</reference>
<dbReference type="Proteomes" id="UP000634660">
    <property type="component" value="Unassembled WGS sequence"/>
</dbReference>